<name>A0A0A9HJI9_ARUDO</name>
<reference evidence="2" key="2">
    <citation type="journal article" date="2015" name="Data Brief">
        <title>Shoot transcriptome of the giant reed, Arundo donax.</title>
        <authorList>
            <person name="Barrero R.A."/>
            <person name="Guerrero F.D."/>
            <person name="Moolhuijzen P."/>
            <person name="Goolsby J.A."/>
            <person name="Tidwell J."/>
            <person name="Bellgard S.E."/>
            <person name="Bellgard M.I."/>
        </authorList>
    </citation>
    <scope>NUCLEOTIDE SEQUENCE</scope>
    <source>
        <tissue evidence="2">Shoot tissue taken approximately 20 cm above the soil surface</tissue>
    </source>
</reference>
<reference evidence="2" key="1">
    <citation type="submission" date="2014-09" db="EMBL/GenBank/DDBJ databases">
        <authorList>
            <person name="Magalhaes I.L.F."/>
            <person name="Oliveira U."/>
            <person name="Santos F.R."/>
            <person name="Vidigal T.H.D.A."/>
            <person name="Brescovit A.D."/>
            <person name="Santos A.J."/>
        </authorList>
    </citation>
    <scope>NUCLEOTIDE SEQUENCE</scope>
    <source>
        <tissue evidence="2">Shoot tissue taken approximately 20 cm above the soil surface</tissue>
    </source>
</reference>
<dbReference type="AlphaFoldDB" id="A0A0A9HJI9"/>
<organism evidence="2">
    <name type="scientific">Arundo donax</name>
    <name type="common">Giant reed</name>
    <name type="synonym">Donax arundinaceus</name>
    <dbReference type="NCBI Taxonomy" id="35708"/>
    <lineage>
        <taxon>Eukaryota</taxon>
        <taxon>Viridiplantae</taxon>
        <taxon>Streptophyta</taxon>
        <taxon>Embryophyta</taxon>
        <taxon>Tracheophyta</taxon>
        <taxon>Spermatophyta</taxon>
        <taxon>Magnoliopsida</taxon>
        <taxon>Liliopsida</taxon>
        <taxon>Poales</taxon>
        <taxon>Poaceae</taxon>
        <taxon>PACMAD clade</taxon>
        <taxon>Arundinoideae</taxon>
        <taxon>Arundineae</taxon>
        <taxon>Arundo</taxon>
    </lineage>
</organism>
<sequence>MRRAFLLTPRMRRRCQCRRRSQGRWPPRPPTRSSPSPPCSTLSTPSTPLPG</sequence>
<evidence type="ECO:0000313" key="2">
    <source>
        <dbReference type="EMBL" id="JAE35016.1"/>
    </source>
</evidence>
<feature type="compositionally biased region" description="Basic residues" evidence="1">
    <location>
        <begin position="10"/>
        <end position="22"/>
    </location>
</feature>
<feature type="compositionally biased region" description="Low complexity" evidence="1">
    <location>
        <begin position="39"/>
        <end position="51"/>
    </location>
</feature>
<protein>
    <submittedName>
        <fullName evidence="2">Inner membrane protein</fullName>
    </submittedName>
</protein>
<feature type="compositionally biased region" description="Pro residues" evidence="1">
    <location>
        <begin position="26"/>
        <end position="38"/>
    </location>
</feature>
<accession>A0A0A9HJI9</accession>
<proteinExistence type="predicted"/>
<feature type="region of interest" description="Disordered" evidence="1">
    <location>
        <begin position="1"/>
        <end position="51"/>
    </location>
</feature>
<evidence type="ECO:0000256" key="1">
    <source>
        <dbReference type="SAM" id="MobiDB-lite"/>
    </source>
</evidence>
<dbReference type="EMBL" id="GBRH01162880">
    <property type="protein sequence ID" value="JAE35016.1"/>
    <property type="molecule type" value="Transcribed_RNA"/>
</dbReference>